<feature type="compositionally biased region" description="Acidic residues" evidence="1">
    <location>
        <begin position="55"/>
        <end position="64"/>
    </location>
</feature>
<dbReference type="InterPro" id="IPR024069">
    <property type="entry name" value="AF2212-like_dom_sf"/>
</dbReference>
<sequence>MAQLITVIYDGEVLKPKTNITLSKGKEYKIQIIEDLIQNHTPERNHQSFLNGYASEDEGLYDEY</sequence>
<evidence type="ECO:0000313" key="2">
    <source>
        <dbReference type="EMBL" id="AFZ48665.1"/>
    </source>
</evidence>
<protein>
    <recommendedName>
        <fullName evidence="4">DUF104 domain-containing protein</fullName>
    </recommendedName>
</protein>
<evidence type="ECO:0000313" key="3">
    <source>
        <dbReference type="Proteomes" id="UP000010483"/>
    </source>
</evidence>
<feature type="region of interest" description="Disordered" evidence="1">
    <location>
        <begin position="45"/>
        <end position="64"/>
    </location>
</feature>
<dbReference type="EMBL" id="CP003940">
    <property type="protein sequence ID" value="AFZ48665.1"/>
    <property type="molecule type" value="Genomic_DNA"/>
</dbReference>
<reference evidence="3" key="1">
    <citation type="journal article" date="2013" name="Proc. Natl. Acad. Sci. U.S.A.">
        <title>Improving the coverage of the cyanobacterial phylum using diversity-driven genome sequencing.</title>
        <authorList>
            <person name="Shih P.M."/>
            <person name="Wu D."/>
            <person name="Latifi A."/>
            <person name="Axen S.D."/>
            <person name="Fewer D.P."/>
            <person name="Talla E."/>
            <person name="Calteau A."/>
            <person name="Cai F."/>
            <person name="Tandeau de Marsac N."/>
            <person name="Rippka R."/>
            <person name="Herdman M."/>
            <person name="Sivonen K."/>
            <person name="Coursin T."/>
            <person name="Laurent T."/>
            <person name="Goodwin L."/>
            <person name="Nolan M."/>
            <person name="Davenport K.W."/>
            <person name="Han C.S."/>
            <person name="Rubin E.M."/>
            <person name="Eisen J.A."/>
            <person name="Woyke T."/>
            <person name="Gugger M."/>
            <person name="Kerfeld C.A."/>
        </authorList>
    </citation>
    <scope>NUCLEOTIDE SEQUENCE [LARGE SCALE GENOMIC DNA]</scope>
    <source>
        <strain evidence="3">ATCC 29140 / PCC 7202</strain>
    </source>
</reference>
<dbReference type="HOGENOM" id="CLU_2860227_0_0_3"/>
<dbReference type="KEGG" id="csn:Cyast_2723"/>
<dbReference type="Pfam" id="PF01954">
    <property type="entry name" value="AF2212-like"/>
    <property type="match status" value="1"/>
</dbReference>
<accession>K9YQJ6</accession>
<dbReference type="AlphaFoldDB" id="K9YQJ6"/>
<name>K9YQJ6_CYASC</name>
<organism evidence="2 3">
    <name type="scientific">Cyanobacterium stanieri (strain ATCC 29140 / PCC 7202)</name>
    <dbReference type="NCBI Taxonomy" id="292563"/>
    <lineage>
        <taxon>Bacteria</taxon>
        <taxon>Bacillati</taxon>
        <taxon>Cyanobacteriota</taxon>
        <taxon>Cyanophyceae</taxon>
        <taxon>Oscillatoriophycideae</taxon>
        <taxon>Chroococcales</taxon>
        <taxon>Geminocystaceae</taxon>
        <taxon>Cyanobacterium</taxon>
    </lineage>
</organism>
<evidence type="ECO:0000256" key="1">
    <source>
        <dbReference type="SAM" id="MobiDB-lite"/>
    </source>
</evidence>
<evidence type="ECO:0008006" key="4">
    <source>
        <dbReference type="Google" id="ProtNLM"/>
    </source>
</evidence>
<dbReference type="Gene3D" id="4.10.1150.10">
    <property type="entry name" value="AF2212/PG0164-like"/>
    <property type="match status" value="1"/>
</dbReference>
<dbReference type="InterPro" id="IPR008203">
    <property type="entry name" value="AF2212-like"/>
</dbReference>
<proteinExistence type="predicted"/>
<keyword evidence="3" id="KW-1185">Reference proteome</keyword>
<gene>
    <name evidence="2" type="ordered locus">Cyast_2723</name>
</gene>
<dbReference type="BioCyc" id="CSTA292563:G1353-2727-MONOMER"/>
<dbReference type="Proteomes" id="UP000010483">
    <property type="component" value="Chromosome"/>
</dbReference>
<dbReference type="SUPFAM" id="SSF141694">
    <property type="entry name" value="AF2212/PG0164-like"/>
    <property type="match status" value="1"/>
</dbReference>